<accession>A0A9P6YFE9</accession>
<dbReference type="SUPFAM" id="SSF53383">
    <property type="entry name" value="PLP-dependent transferases"/>
    <property type="match status" value="1"/>
</dbReference>
<organism evidence="7 8">
    <name type="scientific">Rhizopus oryzae</name>
    <name type="common">Mucormycosis agent</name>
    <name type="synonym">Rhizopus arrhizus var. delemar</name>
    <dbReference type="NCBI Taxonomy" id="64495"/>
    <lineage>
        <taxon>Eukaryota</taxon>
        <taxon>Fungi</taxon>
        <taxon>Fungi incertae sedis</taxon>
        <taxon>Mucoromycota</taxon>
        <taxon>Mucoromycotina</taxon>
        <taxon>Mucoromycetes</taxon>
        <taxon>Mucorales</taxon>
        <taxon>Mucorineae</taxon>
        <taxon>Rhizopodaceae</taxon>
        <taxon>Rhizopus</taxon>
    </lineage>
</organism>
<dbReference type="PANTHER" id="PTHR43797">
    <property type="entry name" value="HOMOCYSTEINE/CYSTEINE SYNTHASE"/>
    <property type="match status" value="1"/>
</dbReference>
<comment type="caution">
    <text evidence="7">The sequence shown here is derived from an EMBL/GenBank/DDBJ whole genome shotgun (WGS) entry which is preliminary data.</text>
</comment>
<evidence type="ECO:0000256" key="5">
    <source>
        <dbReference type="PIRSR" id="PIRSR001434-2"/>
    </source>
</evidence>
<evidence type="ECO:0000256" key="6">
    <source>
        <dbReference type="RuleBase" id="RU362118"/>
    </source>
</evidence>
<dbReference type="GO" id="GO:0019346">
    <property type="term" value="P:transsulfuration"/>
    <property type="evidence" value="ECO:0007669"/>
    <property type="project" value="InterPro"/>
</dbReference>
<dbReference type="CDD" id="cd00614">
    <property type="entry name" value="CGS_like"/>
    <property type="match status" value="1"/>
</dbReference>
<gene>
    <name evidence="7" type="ORF">G6F51_004846</name>
</gene>
<name>A0A9P6YFE9_RHIOR</name>
<dbReference type="GO" id="GO:0004124">
    <property type="term" value="F:cysteine synthase activity"/>
    <property type="evidence" value="ECO:0007669"/>
    <property type="project" value="TreeGrafter"/>
</dbReference>
<dbReference type="Gene3D" id="3.40.640.10">
    <property type="entry name" value="Type I PLP-dependent aspartate aminotransferase-like (Major domain)"/>
    <property type="match status" value="1"/>
</dbReference>
<evidence type="ECO:0000256" key="2">
    <source>
        <dbReference type="ARBA" id="ARBA00009077"/>
    </source>
</evidence>
<dbReference type="GO" id="GO:0071269">
    <property type="term" value="P:L-homocysteine biosynthetic process"/>
    <property type="evidence" value="ECO:0007669"/>
    <property type="project" value="TreeGrafter"/>
</dbReference>
<dbReference type="PANTHER" id="PTHR43797:SF2">
    <property type="entry name" value="HOMOCYSTEINE_CYSTEINE SYNTHASE"/>
    <property type="match status" value="1"/>
</dbReference>
<reference evidence="7" key="1">
    <citation type="journal article" date="2020" name="Microb. Genom.">
        <title>Genetic diversity of clinical and environmental Mucorales isolates obtained from an investigation of mucormycosis cases among solid organ transplant recipients.</title>
        <authorList>
            <person name="Nguyen M.H."/>
            <person name="Kaul D."/>
            <person name="Muto C."/>
            <person name="Cheng S.J."/>
            <person name="Richter R.A."/>
            <person name="Bruno V.M."/>
            <person name="Liu G."/>
            <person name="Beyhan S."/>
            <person name="Sundermann A.J."/>
            <person name="Mounaud S."/>
            <person name="Pasculle A.W."/>
            <person name="Nierman W.C."/>
            <person name="Driscoll E."/>
            <person name="Cumbie R."/>
            <person name="Clancy C.J."/>
            <person name="Dupont C.L."/>
        </authorList>
    </citation>
    <scope>NUCLEOTIDE SEQUENCE</scope>
    <source>
        <strain evidence="7">GL16</strain>
    </source>
</reference>
<evidence type="ECO:0000313" key="7">
    <source>
        <dbReference type="EMBL" id="KAG1546478.1"/>
    </source>
</evidence>
<dbReference type="AlphaFoldDB" id="A0A9P6YFE9"/>
<comment type="cofactor">
    <cofactor evidence="1 6">
        <name>pyridoxal 5'-phosphate</name>
        <dbReference type="ChEBI" id="CHEBI:597326"/>
    </cofactor>
</comment>
<dbReference type="FunFam" id="3.40.640.10:FF:000035">
    <property type="entry name" value="O-succinylhomoserine sulfhydrylase"/>
    <property type="match status" value="1"/>
</dbReference>
<evidence type="ECO:0000256" key="3">
    <source>
        <dbReference type="ARBA" id="ARBA00022679"/>
    </source>
</evidence>
<dbReference type="GO" id="GO:0005737">
    <property type="term" value="C:cytoplasm"/>
    <property type="evidence" value="ECO:0007669"/>
    <property type="project" value="TreeGrafter"/>
</dbReference>
<dbReference type="InterPro" id="IPR015422">
    <property type="entry name" value="PyrdxlP-dep_Trfase_small"/>
</dbReference>
<dbReference type="InterPro" id="IPR006235">
    <property type="entry name" value="OAc-hSer/O-AcSer_sulfhydrylase"/>
</dbReference>
<keyword evidence="3" id="KW-0808">Transferase</keyword>
<dbReference type="InterPro" id="IPR015424">
    <property type="entry name" value="PyrdxlP-dep_Trfase"/>
</dbReference>
<dbReference type="EMBL" id="JAANIT010000559">
    <property type="protein sequence ID" value="KAG1546478.1"/>
    <property type="molecule type" value="Genomic_DNA"/>
</dbReference>
<dbReference type="InterPro" id="IPR000277">
    <property type="entry name" value="Cys/Met-Metab_PyrdxlP-dep_enz"/>
</dbReference>
<proteinExistence type="inferred from homology"/>
<dbReference type="InterPro" id="IPR015421">
    <property type="entry name" value="PyrdxlP-dep_Trfase_major"/>
</dbReference>
<dbReference type="GO" id="GO:0030170">
    <property type="term" value="F:pyridoxal phosphate binding"/>
    <property type="evidence" value="ECO:0007669"/>
    <property type="project" value="InterPro"/>
</dbReference>
<protein>
    <submittedName>
        <fullName evidence="7">Uncharacterized protein</fullName>
    </submittedName>
</protein>
<dbReference type="GO" id="GO:0003961">
    <property type="term" value="F:O-acetylhomoserine aminocarboxypropyltransferase activity"/>
    <property type="evidence" value="ECO:0007669"/>
    <property type="project" value="TreeGrafter"/>
</dbReference>
<dbReference type="OrthoDB" id="3512640at2759"/>
<dbReference type="Pfam" id="PF01053">
    <property type="entry name" value="Cys_Met_Meta_PP"/>
    <property type="match status" value="1"/>
</dbReference>
<feature type="modified residue" description="N6-(pyridoxal phosphate)lysine" evidence="5">
    <location>
        <position position="213"/>
    </location>
</feature>
<keyword evidence="4 5" id="KW-0663">Pyridoxal phosphate</keyword>
<comment type="similarity">
    <text evidence="2 6">Belongs to the trans-sulfuration enzymes family.</text>
</comment>
<dbReference type="Gene3D" id="3.90.1150.10">
    <property type="entry name" value="Aspartate Aminotransferase, domain 1"/>
    <property type="match status" value="1"/>
</dbReference>
<dbReference type="OMA" id="YGGMITF"/>
<sequence length="430" mass="47087">MTQSEEHKLHFDTLQLHAGQIPDSTTRACAVPIYASASFVFKDSEQGANIFALKEPGFLYSRIGNPTTDVFERRVAALENGAAAVAVSSGQAAQFLSIATICKAGDNIVSCSSLYGGTYNQFKVLFPRLGITTKFINSDDPEDFRKAIDENTKVLYTESIGNPQFRVPDFKALADIAHEAGIPFMVDNTLGAAGYIVKPIDYGADIVVHSATKWIGGHGTTIGGIVVDAGKFNWANGKFPEFTEPSLGYHGLKFWENFGPLAFAVRLRAESIRDIGACQNPFGSFLLLQGLETLSLRIDRHLENTVALVDWLRKRDDVSWISYPGLKDHPSHELAKRYLHGFGSVFTFGIKGSSKTFIESLKIALHLANLGDAKTLVIAPALTTHQQLSDEEQAASGVTKDMIRVSVGIEHIDDIKWDFEQAFLEASKQI</sequence>
<evidence type="ECO:0000256" key="1">
    <source>
        <dbReference type="ARBA" id="ARBA00001933"/>
    </source>
</evidence>
<evidence type="ECO:0000313" key="8">
    <source>
        <dbReference type="Proteomes" id="UP000717996"/>
    </source>
</evidence>
<dbReference type="PROSITE" id="PS00868">
    <property type="entry name" value="CYS_MET_METAB_PP"/>
    <property type="match status" value="1"/>
</dbReference>
<evidence type="ECO:0000256" key="4">
    <source>
        <dbReference type="ARBA" id="ARBA00022898"/>
    </source>
</evidence>
<dbReference type="PIRSF" id="PIRSF001434">
    <property type="entry name" value="CGS"/>
    <property type="match status" value="1"/>
</dbReference>
<dbReference type="NCBIfam" id="TIGR01326">
    <property type="entry name" value="OAH_OAS_sulfhy"/>
    <property type="match status" value="1"/>
</dbReference>
<dbReference type="Proteomes" id="UP000717996">
    <property type="component" value="Unassembled WGS sequence"/>
</dbReference>
<dbReference type="InterPro" id="IPR054542">
    <property type="entry name" value="Cys_met_metab_PP"/>
</dbReference>
<dbReference type="GO" id="GO:0006535">
    <property type="term" value="P:cysteine biosynthetic process from serine"/>
    <property type="evidence" value="ECO:0007669"/>
    <property type="project" value="TreeGrafter"/>
</dbReference>